<keyword evidence="3 6" id="KW-0564">Palmitate</keyword>
<dbReference type="PANTHER" id="PTHR37423:SF1">
    <property type="entry name" value="OUTER MEMBRANE PROTEIN ASSEMBLY FACTOR BAMD"/>
    <property type="match status" value="1"/>
</dbReference>
<dbReference type="InterPro" id="IPR011990">
    <property type="entry name" value="TPR-like_helical_dom_sf"/>
</dbReference>
<evidence type="ECO:0000256" key="1">
    <source>
        <dbReference type="ARBA" id="ARBA00022729"/>
    </source>
</evidence>
<accession>A0A0S2JYZ6</accession>
<dbReference type="GO" id="GO:0051205">
    <property type="term" value="P:protein insertion into membrane"/>
    <property type="evidence" value="ECO:0007669"/>
    <property type="project" value="UniProtKB-UniRule"/>
</dbReference>
<evidence type="ECO:0000256" key="4">
    <source>
        <dbReference type="ARBA" id="ARBA00023237"/>
    </source>
</evidence>
<dbReference type="Proteomes" id="UP000061457">
    <property type="component" value="Chromosome I"/>
</dbReference>
<protein>
    <recommendedName>
        <fullName evidence="6">Outer membrane protein assembly factor BamD</fullName>
    </recommendedName>
</protein>
<keyword evidence="7" id="KW-0802">TPR repeat</keyword>
<reference evidence="10 11" key="1">
    <citation type="submission" date="2015-11" db="EMBL/GenBank/DDBJ databases">
        <authorList>
            <person name="Zhang Y."/>
            <person name="Guo Z."/>
        </authorList>
    </citation>
    <scope>NUCLEOTIDE SEQUENCE [LARGE SCALE GENOMIC DNA]</scope>
    <source>
        <strain evidence="10 11">KCTC 12086</strain>
    </source>
</reference>
<dbReference type="PROSITE" id="PS50005">
    <property type="entry name" value="TPR"/>
    <property type="match status" value="1"/>
</dbReference>
<keyword evidence="1 6" id="KW-0732">Signal</keyword>
<feature type="repeat" description="TPR" evidence="7">
    <location>
        <begin position="78"/>
        <end position="111"/>
    </location>
</feature>
<dbReference type="HAMAP" id="MF_00922">
    <property type="entry name" value="OM_assembly_BamD"/>
    <property type="match status" value="1"/>
</dbReference>
<dbReference type="CDD" id="cd15830">
    <property type="entry name" value="BamD"/>
    <property type="match status" value="1"/>
</dbReference>
<evidence type="ECO:0000256" key="2">
    <source>
        <dbReference type="ARBA" id="ARBA00023136"/>
    </source>
</evidence>
<comment type="subcellular location">
    <subcellularLocation>
        <location evidence="6">Cell outer membrane</location>
        <topology evidence="6">Lipid-anchor</topology>
    </subcellularLocation>
</comment>
<comment type="similarity">
    <text evidence="6">Belongs to the BamD family.</text>
</comment>
<dbReference type="STRING" id="161398.PP2015_867"/>
<keyword evidence="11" id="KW-1185">Reference proteome</keyword>
<feature type="domain" description="Outer membrane lipoprotein BamD-like" evidence="9">
    <location>
        <begin position="38"/>
        <end position="243"/>
    </location>
</feature>
<dbReference type="GO" id="GO:0043165">
    <property type="term" value="P:Gram-negative-bacterium-type cell outer membrane assembly"/>
    <property type="evidence" value="ECO:0007669"/>
    <property type="project" value="UniProtKB-UniRule"/>
</dbReference>
<dbReference type="NCBIfam" id="TIGR03302">
    <property type="entry name" value="OM_YfiO"/>
    <property type="match status" value="1"/>
</dbReference>
<evidence type="ECO:0000313" key="11">
    <source>
        <dbReference type="Proteomes" id="UP000061457"/>
    </source>
</evidence>
<dbReference type="OrthoDB" id="9779191at2"/>
<dbReference type="InterPro" id="IPR017689">
    <property type="entry name" value="BamD"/>
</dbReference>
<dbReference type="KEGG" id="pphe:PP2015_867"/>
<gene>
    <name evidence="6" type="primary">bamD</name>
    <name evidence="10" type="ORF">PP2015_867</name>
</gene>
<evidence type="ECO:0000256" key="3">
    <source>
        <dbReference type="ARBA" id="ARBA00023139"/>
    </source>
</evidence>
<evidence type="ECO:0000313" key="10">
    <source>
        <dbReference type="EMBL" id="ALO41386.1"/>
    </source>
</evidence>
<evidence type="ECO:0000256" key="6">
    <source>
        <dbReference type="HAMAP-Rule" id="MF_00922"/>
    </source>
</evidence>
<dbReference type="GO" id="GO:1990063">
    <property type="term" value="C:Bam protein complex"/>
    <property type="evidence" value="ECO:0007669"/>
    <property type="project" value="TreeGrafter"/>
</dbReference>
<dbReference type="InterPro" id="IPR019734">
    <property type="entry name" value="TPR_rpt"/>
</dbReference>
<proteinExistence type="inferred from homology"/>
<dbReference type="PATRIC" id="fig|161398.10.peg.882"/>
<evidence type="ECO:0000256" key="8">
    <source>
        <dbReference type="SAM" id="SignalP"/>
    </source>
</evidence>
<name>A0A0S2JYZ6_9GAMM</name>
<dbReference type="EMBL" id="CP013187">
    <property type="protein sequence ID" value="ALO41386.1"/>
    <property type="molecule type" value="Genomic_DNA"/>
</dbReference>
<keyword evidence="5 6" id="KW-0449">Lipoprotein</keyword>
<dbReference type="Gene3D" id="1.25.40.10">
    <property type="entry name" value="Tetratricopeptide repeat domain"/>
    <property type="match status" value="1"/>
</dbReference>
<dbReference type="InterPro" id="IPR039565">
    <property type="entry name" value="BamD-like"/>
</dbReference>
<dbReference type="AlphaFoldDB" id="A0A0S2JYZ6"/>
<sequence length="257" mass="29430">MITKLGKRAFAILVSTSFLGLAACSSAPEQEDIERVPNKSAQALYEDAKSTLDSGLYARSIELLSALNSRYPFGPHAQQVQMDLVFAFYKTGNTDQALATIDRFIRLNPNHKNLDYMYFMRGLVNIQADKNAFQEYFGIDRADRDASRTRVAFQDLSTLVDSYPESPYVPEAKKRLVWLLNKMARYEIKVAEYYFEREAFLAAANRGKYVVEHFSQSSYLITALEIMEKSYAKLGLDELSKHAQQTRLLNEQQRQMN</sequence>
<evidence type="ECO:0000259" key="9">
    <source>
        <dbReference type="Pfam" id="PF13525"/>
    </source>
</evidence>
<evidence type="ECO:0000256" key="7">
    <source>
        <dbReference type="PROSITE-ProRule" id="PRU00339"/>
    </source>
</evidence>
<keyword evidence="2 6" id="KW-0472">Membrane</keyword>
<dbReference type="RefSeq" id="WP_058029129.1">
    <property type="nucleotide sequence ID" value="NZ_CP013187.1"/>
</dbReference>
<evidence type="ECO:0000256" key="5">
    <source>
        <dbReference type="ARBA" id="ARBA00023288"/>
    </source>
</evidence>
<keyword evidence="4 6" id="KW-0998">Cell outer membrane</keyword>
<dbReference type="SUPFAM" id="SSF48452">
    <property type="entry name" value="TPR-like"/>
    <property type="match status" value="1"/>
</dbReference>
<comment type="subunit">
    <text evidence="6">Part of the Bam complex.</text>
</comment>
<comment type="function">
    <text evidence="6">Part of the outer membrane protein assembly complex, which is involved in assembly and insertion of beta-barrel proteins into the outer membrane.</text>
</comment>
<dbReference type="PANTHER" id="PTHR37423">
    <property type="entry name" value="SOLUBLE LYTIC MUREIN TRANSGLYCOSYLASE-RELATED"/>
    <property type="match status" value="1"/>
</dbReference>
<dbReference type="PROSITE" id="PS51257">
    <property type="entry name" value="PROKAR_LIPOPROTEIN"/>
    <property type="match status" value="1"/>
</dbReference>
<dbReference type="Pfam" id="PF13525">
    <property type="entry name" value="YfiO"/>
    <property type="match status" value="1"/>
</dbReference>
<feature type="chain" id="PRO_5008995417" description="Outer membrane protein assembly factor BamD" evidence="8">
    <location>
        <begin position="23"/>
        <end position="257"/>
    </location>
</feature>
<feature type="signal peptide" evidence="8">
    <location>
        <begin position="1"/>
        <end position="22"/>
    </location>
</feature>
<organism evidence="10 11">
    <name type="scientific">Pseudoalteromonas phenolica</name>
    <dbReference type="NCBI Taxonomy" id="161398"/>
    <lineage>
        <taxon>Bacteria</taxon>
        <taxon>Pseudomonadati</taxon>
        <taxon>Pseudomonadota</taxon>
        <taxon>Gammaproteobacteria</taxon>
        <taxon>Alteromonadales</taxon>
        <taxon>Pseudoalteromonadaceae</taxon>
        <taxon>Pseudoalteromonas</taxon>
    </lineage>
</organism>